<comment type="similarity">
    <text evidence="2 10">Belongs to the PduL family.</text>
</comment>
<evidence type="ECO:0000256" key="5">
    <source>
        <dbReference type="ARBA" id="ARBA00022679"/>
    </source>
</evidence>
<dbReference type="Pfam" id="PF06130">
    <property type="entry name" value="PTAC"/>
    <property type="match status" value="1"/>
</dbReference>
<dbReference type="PIRSF" id="PIRSF010130">
    <property type="entry name" value="PduL"/>
    <property type="match status" value="1"/>
</dbReference>
<comment type="cofactor">
    <cofactor evidence="1">
        <name>Zn(2+)</name>
        <dbReference type="ChEBI" id="CHEBI:29105"/>
    </cofactor>
</comment>
<sequence>MDISQVESITRMVMEAINQAQSQPQPKGFLVPVGVSARHVHLTQEHVEVLFGKGYQLTKKKDLMGGQFASNEQVTIVGLKLRAIENVRILGPVRKQTQVEISATDARTLGIKAPIRESGNVAGSAPIALVGPKGALYLKEGCIIAMRHIHMSPRDAEAAGLKNGDVVSVKADNERGTIFNHVVIRVNPSFTLEMHIDTDEANAAGIKQGDTVTIMK</sequence>
<evidence type="ECO:0000256" key="3">
    <source>
        <dbReference type="ARBA" id="ARBA00012206"/>
    </source>
</evidence>
<proteinExistence type="inferred from homology"/>
<keyword evidence="6" id="KW-0479">Metal-binding</keyword>
<comment type="caution">
    <text evidence="11">The sequence shown here is derived from an EMBL/GenBank/DDBJ whole genome shotgun (WGS) entry which is preliminary data.</text>
</comment>
<evidence type="ECO:0000256" key="4">
    <source>
        <dbReference type="ARBA" id="ARBA00020837"/>
    </source>
</evidence>
<evidence type="ECO:0000256" key="2">
    <source>
        <dbReference type="ARBA" id="ARBA00007342"/>
    </source>
</evidence>
<evidence type="ECO:0000256" key="7">
    <source>
        <dbReference type="ARBA" id="ARBA00022833"/>
    </source>
</evidence>
<evidence type="ECO:0000256" key="1">
    <source>
        <dbReference type="ARBA" id="ARBA00001947"/>
    </source>
</evidence>
<evidence type="ECO:0000256" key="8">
    <source>
        <dbReference type="ARBA" id="ARBA00023315"/>
    </source>
</evidence>
<dbReference type="AlphaFoldDB" id="A0A7X2PA69"/>
<accession>A0A7X2PA69</accession>
<dbReference type="SUPFAM" id="SSF50692">
    <property type="entry name" value="ADC-like"/>
    <property type="match status" value="1"/>
</dbReference>
<dbReference type="EMBL" id="VUMV01000007">
    <property type="protein sequence ID" value="MST82641.1"/>
    <property type="molecule type" value="Genomic_DNA"/>
</dbReference>
<dbReference type="NCBIfam" id="NF011652">
    <property type="entry name" value="PRK15070.1"/>
    <property type="match status" value="1"/>
</dbReference>
<dbReference type="Proteomes" id="UP000466864">
    <property type="component" value="Unassembled WGS sequence"/>
</dbReference>
<comment type="pathway">
    <text evidence="10">Polyol metabolism; 1,2-propanediol degradation.</text>
</comment>
<keyword evidence="12" id="KW-1185">Reference proteome</keyword>
<gene>
    <name evidence="11" type="ORF">FYJ60_09960</name>
</gene>
<dbReference type="InterPro" id="IPR009010">
    <property type="entry name" value="Asp_de-COase-like_dom_sf"/>
</dbReference>
<name>A0A7X2PA69_9FIRM</name>
<reference evidence="11 12" key="1">
    <citation type="submission" date="2019-08" db="EMBL/GenBank/DDBJ databases">
        <title>In-depth cultivation of the pig gut microbiome towards novel bacterial diversity and tailored functional studies.</title>
        <authorList>
            <person name="Wylensek D."/>
            <person name="Hitch T.C.A."/>
            <person name="Clavel T."/>
        </authorList>
    </citation>
    <scope>NUCLEOTIDE SEQUENCE [LARGE SCALE GENOMIC DNA]</scope>
    <source>
        <strain evidence="11 12">Oil+RF-744-WCA-WT-13</strain>
    </source>
</reference>
<comment type="catalytic activity">
    <reaction evidence="9 10">
        <text>propanoyl-CoA + phosphate = propanoyl phosphate + CoA</text>
        <dbReference type="Rhea" id="RHEA:28046"/>
        <dbReference type="ChEBI" id="CHEBI:43474"/>
        <dbReference type="ChEBI" id="CHEBI:57287"/>
        <dbReference type="ChEBI" id="CHEBI:57392"/>
        <dbReference type="ChEBI" id="CHEBI:58933"/>
        <dbReference type="EC" id="2.3.1.222"/>
    </reaction>
</comment>
<comment type="function">
    <text evidence="10">Involved in 1,2-propanediol (1,2-PD) degradation by catalyzing the conversion of propanoyl-CoA to propanoyl-phosphate.</text>
</comment>
<dbReference type="InterPro" id="IPR008300">
    <property type="entry name" value="PTAC"/>
</dbReference>
<protein>
    <recommendedName>
        <fullName evidence="4 10">Phosphate propanoyltransferase</fullName>
        <ecNumber evidence="3 10">2.3.1.222</ecNumber>
    </recommendedName>
</protein>
<evidence type="ECO:0000313" key="12">
    <source>
        <dbReference type="Proteomes" id="UP000466864"/>
    </source>
</evidence>
<dbReference type="GO" id="GO:0016747">
    <property type="term" value="F:acyltransferase activity, transferring groups other than amino-acyl groups"/>
    <property type="evidence" value="ECO:0007669"/>
    <property type="project" value="InterPro"/>
</dbReference>
<dbReference type="PANTHER" id="PTHR39453:SF1">
    <property type="entry name" value="PHOSPHATE PROPANOYLTRANSFERASE"/>
    <property type="match status" value="1"/>
</dbReference>
<keyword evidence="8 10" id="KW-0012">Acyltransferase</keyword>
<dbReference type="GO" id="GO:0046872">
    <property type="term" value="F:metal ion binding"/>
    <property type="evidence" value="ECO:0007669"/>
    <property type="project" value="UniProtKB-KW"/>
</dbReference>
<dbReference type="EC" id="2.3.1.222" evidence="3 10"/>
<dbReference type="PANTHER" id="PTHR39453">
    <property type="entry name" value="PHOSPHATE PROPANOYLTRANSFERASE"/>
    <property type="match status" value="1"/>
</dbReference>
<organism evidence="11 12">
    <name type="scientific">Bilifractor porci</name>
    <dbReference type="NCBI Taxonomy" id="2606636"/>
    <lineage>
        <taxon>Bacteria</taxon>
        <taxon>Bacillati</taxon>
        <taxon>Bacillota</taxon>
        <taxon>Clostridia</taxon>
        <taxon>Lachnospirales</taxon>
        <taxon>Lachnospiraceae</taxon>
        <taxon>Bilifractor</taxon>
    </lineage>
</organism>
<dbReference type="GO" id="GO:0051144">
    <property type="term" value="P:1,2-propanediol catabolic process"/>
    <property type="evidence" value="ECO:0007669"/>
    <property type="project" value="UniProtKB-UniPathway"/>
</dbReference>
<keyword evidence="7" id="KW-0862">Zinc</keyword>
<evidence type="ECO:0000256" key="9">
    <source>
        <dbReference type="ARBA" id="ARBA00047589"/>
    </source>
</evidence>
<dbReference type="UniPathway" id="UPA00621"/>
<keyword evidence="5 10" id="KW-0808">Transferase</keyword>
<evidence type="ECO:0000313" key="11">
    <source>
        <dbReference type="EMBL" id="MST82641.1"/>
    </source>
</evidence>
<evidence type="ECO:0000256" key="10">
    <source>
        <dbReference type="PIRNR" id="PIRNR010130"/>
    </source>
</evidence>
<evidence type="ECO:0000256" key="6">
    <source>
        <dbReference type="ARBA" id="ARBA00022723"/>
    </source>
</evidence>